<evidence type="ECO:0000256" key="1">
    <source>
        <dbReference type="SAM" id="Phobius"/>
    </source>
</evidence>
<dbReference type="Proteomes" id="UP000078550">
    <property type="component" value="Unassembled WGS sequence"/>
</dbReference>
<dbReference type="Proteomes" id="UP000078555">
    <property type="component" value="Unassembled WGS sequence"/>
</dbReference>
<organism evidence="2 5">
    <name type="scientific">Plasmodium ovale wallikeri</name>
    <dbReference type="NCBI Taxonomy" id="864142"/>
    <lineage>
        <taxon>Eukaryota</taxon>
        <taxon>Sar</taxon>
        <taxon>Alveolata</taxon>
        <taxon>Apicomplexa</taxon>
        <taxon>Aconoidasida</taxon>
        <taxon>Haemosporida</taxon>
        <taxon>Plasmodiidae</taxon>
        <taxon>Plasmodium</taxon>
        <taxon>Plasmodium (Plasmodium)</taxon>
    </lineage>
</organism>
<dbReference type="AlphaFoldDB" id="A0A1A9AGR7"/>
<dbReference type="InterPro" id="IPR008780">
    <property type="entry name" value="Plasmodium_Vir"/>
</dbReference>
<evidence type="ECO:0000313" key="3">
    <source>
        <dbReference type="EMBL" id="SBT59192.1"/>
    </source>
</evidence>
<evidence type="ECO:0000313" key="5">
    <source>
        <dbReference type="Proteomes" id="UP000078555"/>
    </source>
</evidence>
<keyword evidence="5" id="KW-1185">Reference proteome</keyword>
<feature type="transmembrane region" description="Helical" evidence="1">
    <location>
        <begin position="261"/>
        <end position="284"/>
    </location>
</feature>
<accession>A0A1A9AGR7</accession>
<dbReference type="EMBL" id="FLRD01000639">
    <property type="protein sequence ID" value="SBT55298.1"/>
    <property type="molecule type" value="Genomic_DNA"/>
</dbReference>
<evidence type="ECO:0000313" key="2">
    <source>
        <dbReference type="EMBL" id="SBT55298.1"/>
    </source>
</evidence>
<reference evidence="4 5" key="2">
    <citation type="submission" date="2016-05" db="EMBL/GenBank/DDBJ databases">
        <authorList>
            <person name="Naeem Raeece"/>
        </authorList>
    </citation>
    <scope>NUCLEOTIDE SEQUENCE [LARGE SCALE GENOMIC DNA]</scope>
</reference>
<keyword evidence="1" id="KW-0812">Transmembrane</keyword>
<proteinExistence type="predicted"/>
<dbReference type="EMBL" id="FLRE01002991">
    <property type="protein sequence ID" value="SBT59192.1"/>
    <property type="molecule type" value="Genomic_DNA"/>
</dbReference>
<keyword evidence="1" id="KW-0472">Membrane</keyword>
<keyword evidence="1" id="KW-1133">Transmembrane helix</keyword>
<sequence>MEYADYLLKDSEVYKKYNEFNDVIPLSDYESSFSEALNIEPNNSIIKDICGKLAENLKKISRSKENATQKQESCGFLHFWLYDNIKKNLQAYTNIENIAEEIVLGSKYFNNAISNESCSIRYNSDITLEKWIEGKHLHDYLKNFNYLSKTQDFKDNKCEEYKKYISYIKNIYRNYKNEYYYRYDISQYLPSYSTEIYDPAKLISGLHCENKKPIMDLHHHESATARGITEIGHSESNLQQEGNQSDSPSDSNSSSIAGSSVSLIGIFVLFFTTYKFTPLGSWIYGRIWKKEKIQNNMDNVTNSLLDNHSEYIDINHNSSTFNIAYNPT</sequence>
<gene>
    <name evidence="2" type="ORF">POVWA1_068950</name>
    <name evidence="3" type="ORF">POVWA2_092960</name>
</gene>
<protein>
    <submittedName>
        <fullName evidence="2">PIR Superfamily Protein</fullName>
    </submittedName>
</protein>
<dbReference type="Pfam" id="PF05795">
    <property type="entry name" value="Plasmodium_Vir"/>
    <property type="match status" value="1"/>
</dbReference>
<reference evidence="2" key="1">
    <citation type="submission" date="2016-05" db="EMBL/GenBank/DDBJ databases">
        <authorList>
            <person name="Lavstsen T."/>
            <person name="Jespersen J.S."/>
        </authorList>
    </citation>
    <scope>NUCLEOTIDE SEQUENCE [LARGE SCALE GENOMIC DNA]</scope>
</reference>
<name>A0A1A9AGR7_PLAOA</name>
<evidence type="ECO:0000313" key="4">
    <source>
        <dbReference type="Proteomes" id="UP000078550"/>
    </source>
</evidence>